<dbReference type="Proteomes" id="UP001565368">
    <property type="component" value="Unassembled WGS sequence"/>
</dbReference>
<organism evidence="1 2">
    <name type="scientific">Vanrija albida</name>
    <dbReference type="NCBI Taxonomy" id="181172"/>
    <lineage>
        <taxon>Eukaryota</taxon>
        <taxon>Fungi</taxon>
        <taxon>Dikarya</taxon>
        <taxon>Basidiomycota</taxon>
        <taxon>Agaricomycotina</taxon>
        <taxon>Tremellomycetes</taxon>
        <taxon>Trichosporonales</taxon>
        <taxon>Trichosporonaceae</taxon>
        <taxon>Vanrija</taxon>
    </lineage>
</organism>
<protein>
    <submittedName>
        <fullName evidence="1">Uncharacterized protein</fullName>
    </submittedName>
</protein>
<comment type="caution">
    <text evidence="1">The sequence shown here is derived from an EMBL/GenBank/DDBJ whole genome shotgun (WGS) entry which is preliminary data.</text>
</comment>
<reference evidence="1 2" key="1">
    <citation type="submission" date="2023-08" db="EMBL/GenBank/DDBJ databases">
        <title>Annotated Genome Sequence of Vanrija albida AlHP1.</title>
        <authorList>
            <person name="Herzog R."/>
        </authorList>
    </citation>
    <scope>NUCLEOTIDE SEQUENCE [LARGE SCALE GENOMIC DNA]</scope>
    <source>
        <strain evidence="1 2">AlHP1</strain>
    </source>
</reference>
<name>A0ABR3Q1S7_9TREE</name>
<proteinExistence type="predicted"/>
<sequence>MGPAPAFLTVVLEATPFALTWTPGDGLRGLHNPPAPWEVARDRSVLVLTGHGVPSHDLPALVSTISASSLCITLTAAGPHTSPAPPPEPELFNTLYLSRLRSLTLASSHAPAPDTFTFLAAFLRLSSSRGLERLALDPGPLTAGEVQVLADTVERHNASLSQLCVAACGKCLCRNGWGDGAVRAESRRLGAALRRNERLRARVGKAAIRALVLACVLFHARDDRRGVVKAMASMWGSRVGPARPAGPAFPVLRLPRVVLARVVRLATGDPGALAPDQWERVFELAADRDALRRVGKVFAGARTNEVIAEWLAEGGFFWDRAIPPPARGDARRVS</sequence>
<gene>
    <name evidence="1" type="ORF">Q8F55_005419</name>
</gene>
<evidence type="ECO:0000313" key="2">
    <source>
        <dbReference type="Proteomes" id="UP001565368"/>
    </source>
</evidence>
<dbReference type="EMBL" id="JBBXJM010000004">
    <property type="protein sequence ID" value="KAL1408606.1"/>
    <property type="molecule type" value="Genomic_DNA"/>
</dbReference>
<evidence type="ECO:0000313" key="1">
    <source>
        <dbReference type="EMBL" id="KAL1408606.1"/>
    </source>
</evidence>
<dbReference type="GeneID" id="95986462"/>
<accession>A0ABR3Q1S7</accession>
<dbReference type="RefSeq" id="XP_069208550.1">
    <property type="nucleotide sequence ID" value="XM_069353908.1"/>
</dbReference>
<keyword evidence="2" id="KW-1185">Reference proteome</keyword>